<geneLocation type="plasmid" evidence="2 3">
    <name>unnamed1</name>
</geneLocation>
<keyword evidence="3" id="KW-1185">Reference proteome</keyword>
<dbReference type="EMBL" id="CP104004">
    <property type="protein sequence ID" value="UWM57111.1"/>
    <property type="molecule type" value="Genomic_DNA"/>
</dbReference>
<name>A0A9E7R720_9EURY</name>
<dbReference type="GeneID" id="74945151"/>
<dbReference type="RefSeq" id="WP_260644203.1">
    <property type="nucleotide sequence ID" value="NZ_CP104004.1"/>
</dbReference>
<organism evidence="2 3">
    <name type="scientific">Salinirubellus salinus</name>
    <dbReference type="NCBI Taxonomy" id="1364945"/>
    <lineage>
        <taxon>Archaea</taxon>
        <taxon>Methanobacteriati</taxon>
        <taxon>Methanobacteriota</taxon>
        <taxon>Stenosarchaea group</taxon>
        <taxon>Halobacteria</taxon>
        <taxon>Halobacteriales</taxon>
        <taxon>Natronomonadaceae</taxon>
        <taxon>Salinirubellus</taxon>
    </lineage>
</organism>
<protein>
    <submittedName>
        <fullName evidence="2">Uncharacterized protein</fullName>
    </submittedName>
</protein>
<dbReference type="Proteomes" id="UP001057580">
    <property type="component" value="Plasmid unnamed1"/>
</dbReference>
<dbReference type="KEGG" id="ssai:N0B31_21975"/>
<feature type="compositionally biased region" description="Basic and acidic residues" evidence="1">
    <location>
        <begin position="37"/>
        <end position="49"/>
    </location>
</feature>
<feature type="region of interest" description="Disordered" evidence="1">
    <location>
        <begin position="20"/>
        <end position="49"/>
    </location>
</feature>
<reference evidence="2" key="1">
    <citation type="submission" date="2022-09" db="EMBL/GenBank/DDBJ databases">
        <title>Diverse halophilic archaea isolated from saline environments.</title>
        <authorList>
            <person name="Cui H.-L."/>
        </authorList>
    </citation>
    <scope>NUCLEOTIDE SEQUENCE</scope>
    <source>
        <strain evidence="2">ZS-35-S2</strain>
        <plasmid evidence="2">unnamed1</plasmid>
    </source>
</reference>
<keyword evidence="2" id="KW-0614">Plasmid</keyword>
<accession>A0A9E7R720</accession>
<proteinExistence type="predicted"/>
<sequence>MSIIHTVTGLLARKLLARLDEQPSSTTDARSNTQNRTDADRPPEHARNR</sequence>
<gene>
    <name evidence="2" type="ORF">N0B31_21975</name>
</gene>
<dbReference type="AlphaFoldDB" id="A0A9E7R720"/>
<evidence type="ECO:0000313" key="2">
    <source>
        <dbReference type="EMBL" id="UWM57111.1"/>
    </source>
</evidence>
<evidence type="ECO:0000313" key="3">
    <source>
        <dbReference type="Proteomes" id="UP001057580"/>
    </source>
</evidence>
<evidence type="ECO:0000256" key="1">
    <source>
        <dbReference type="SAM" id="MobiDB-lite"/>
    </source>
</evidence>
<feature type="compositionally biased region" description="Polar residues" evidence="1">
    <location>
        <begin position="22"/>
        <end position="36"/>
    </location>
</feature>